<evidence type="ECO:0000256" key="8">
    <source>
        <dbReference type="SAM" id="MobiDB-lite"/>
    </source>
</evidence>
<keyword evidence="3" id="KW-0548">Nucleotidyltransferase</keyword>
<feature type="compositionally biased region" description="Gly residues" evidence="8">
    <location>
        <begin position="153"/>
        <end position="162"/>
    </location>
</feature>
<reference evidence="12" key="1">
    <citation type="journal article" date="2019" name="Plant Biotechnol. J.">
        <title>Genome sequencing of the Australian wild diploid species Gossypium australe highlights disease resistance and delayed gland morphogenesis.</title>
        <authorList>
            <person name="Cai Y."/>
            <person name="Cai X."/>
            <person name="Wang Q."/>
            <person name="Wang P."/>
            <person name="Zhang Y."/>
            <person name="Cai C."/>
            <person name="Xu Y."/>
            <person name="Wang K."/>
            <person name="Zhou Z."/>
            <person name="Wang C."/>
            <person name="Geng S."/>
            <person name="Li B."/>
            <person name="Dong Q."/>
            <person name="Hou Y."/>
            <person name="Wang H."/>
            <person name="Ai P."/>
            <person name="Liu Z."/>
            <person name="Yi F."/>
            <person name="Sun M."/>
            <person name="An G."/>
            <person name="Cheng J."/>
            <person name="Zhang Y."/>
            <person name="Shi Q."/>
            <person name="Xie Y."/>
            <person name="Shi X."/>
            <person name="Chang Y."/>
            <person name="Huang F."/>
            <person name="Chen Y."/>
            <person name="Hong S."/>
            <person name="Mi L."/>
            <person name="Sun Q."/>
            <person name="Zhang L."/>
            <person name="Zhou B."/>
            <person name="Peng R."/>
            <person name="Zhang X."/>
            <person name="Liu F."/>
        </authorList>
    </citation>
    <scope>NUCLEOTIDE SEQUENCE [LARGE SCALE GENOMIC DNA]</scope>
    <source>
        <strain evidence="12">cv. PA1801</strain>
    </source>
</reference>
<proteinExistence type="predicted"/>
<dbReference type="Pfam" id="PF00078">
    <property type="entry name" value="RVT_1"/>
    <property type="match status" value="1"/>
</dbReference>
<feature type="compositionally biased region" description="Low complexity" evidence="8">
    <location>
        <begin position="142"/>
        <end position="151"/>
    </location>
</feature>
<evidence type="ECO:0000259" key="10">
    <source>
        <dbReference type="Pfam" id="PF17917"/>
    </source>
</evidence>
<accession>A0A5B6V0D1</accession>
<dbReference type="OrthoDB" id="1733657at2759"/>
<name>A0A5B6V0D1_9ROSI</name>
<evidence type="ECO:0000256" key="1">
    <source>
        <dbReference type="ARBA" id="ARBA00022670"/>
    </source>
</evidence>
<sequence length="680" mass="78022">MLEVWWHQNMRCVRFEDDLRVNLRVLIALQREREFAVLVEKAKIVGNVKRVEYQNRDRERGKNKRDLEPLSSVQRPKKKARSDELVRVGALTTSVGMLSCGDCEIRHPCECWRRIRACLRCGSLEHRIRECPQCVDQVQAPAPVHQPPRGRGQARGGNGLGRGQRAQGRCVVQTEVRQSTLVYVAHIGSTRSYIACSISKNLGLSVESTSSEVTVISPLGQSVQVSKLYNDVLLDVQGEIFLANLIELSFGEFDLILDCASTRVVLRSKDDVEVVMIGEHQDYLSHVISALVAKKLVRKGCEAYLAYVIISESEGFSLRDTRTVRDFLDIFPDELPGFQLNQEVKFGIELILGTAPVSIAPYRIAPKELTELKVQLQELLDCGFIRPRAPVLFVKKKNGTMRMCIDYRQLNKLTVKNKYPLSRIDDLASVFSKIDLRSGYHQLKVKEADVHKTAFNTQYGHYEFLVMPFGLTNTPAAFMDLMNRVFQPYLEQFVVVFIEDILVFSKTGDEHFRVCELWLREVTFLRHVVSAEGIRVDPRKIEAVLDWKQPKYVSEIHNFLGLAGYYRRFFEGFSLIAASLAKLLRNGVPFVWTDAQQESFEKLKKKVVVYSDASHVGLGCVLMQDYKLAALVFALKIWRHDLHGERCIIYTDHKSLKYLLTQNELNFRQRRWIKLLKEYN</sequence>
<organism evidence="11 12">
    <name type="scientific">Gossypium australe</name>
    <dbReference type="NCBI Taxonomy" id="47621"/>
    <lineage>
        <taxon>Eukaryota</taxon>
        <taxon>Viridiplantae</taxon>
        <taxon>Streptophyta</taxon>
        <taxon>Embryophyta</taxon>
        <taxon>Tracheophyta</taxon>
        <taxon>Spermatophyta</taxon>
        <taxon>Magnoliopsida</taxon>
        <taxon>eudicotyledons</taxon>
        <taxon>Gunneridae</taxon>
        <taxon>Pentapetalae</taxon>
        <taxon>rosids</taxon>
        <taxon>malvids</taxon>
        <taxon>Malvales</taxon>
        <taxon>Malvaceae</taxon>
        <taxon>Malvoideae</taxon>
        <taxon>Gossypium</taxon>
    </lineage>
</organism>
<keyword evidence="12" id="KW-1185">Reference proteome</keyword>
<dbReference type="FunFam" id="3.10.10.10:FF:000007">
    <property type="entry name" value="Retrovirus-related Pol polyprotein from transposon 17.6-like Protein"/>
    <property type="match status" value="1"/>
</dbReference>
<evidence type="ECO:0000313" key="11">
    <source>
        <dbReference type="EMBL" id="KAA3462586.1"/>
    </source>
</evidence>
<dbReference type="CDD" id="cd01647">
    <property type="entry name" value="RT_LTR"/>
    <property type="match status" value="1"/>
</dbReference>
<dbReference type="EMBL" id="SMMG02000009">
    <property type="protein sequence ID" value="KAA3462586.1"/>
    <property type="molecule type" value="Genomic_DNA"/>
</dbReference>
<keyword evidence="7" id="KW-0695">RNA-directed DNA polymerase</keyword>
<dbReference type="InterPro" id="IPR053134">
    <property type="entry name" value="RNA-dir_DNA_polymerase"/>
</dbReference>
<dbReference type="InterPro" id="IPR043128">
    <property type="entry name" value="Rev_trsase/Diguanyl_cyclase"/>
</dbReference>
<protein>
    <submittedName>
        <fullName evidence="11">DNA/RNA polymerases superfamily protein</fullName>
    </submittedName>
</protein>
<dbReference type="Proteomes" id="UP000325315">
    <property type="component" value="Unassembled WGS sequence"/>
</dbReference>
<comment type="caution">
    <text evidence="11">The sequence shown here is derived from an EMBL/GenBank/DDBJ whole genome shotgun (WGS) entry which is preliminary data.</text>
</comment>
<keyword evidence="2" id="KW-0808">Transferase</keyword>
<evidence type="ECO:0000313" key="12">
    <source>
        <dbReference type="Proteomes" id="UP000325315"/>
    </source>
</evidence>
<keyword evidence="5" id="KW-0255">Endonuclease</keyword>
<feature type="domain" description="Reverse transcriptase RNase H-like" evidence="10">
    <location>
        <begin position="627"/>
        <end position="679"/>
    </location>
</feature>
<evidence type="ECO:0000259" key="9">
    <source>
        <dbReference type="Pfam" id="PF00078"/>
    </source>
</evidence>
<dbReference type="GO" id="GO:0004519">
    <property type="term" value="F:endonuclease activity"/>
    <property type="evidence" value="ECO:0007669"/>
    <property type="project" value="UniProtKB-KW"/>
</dbReference>
<dbReference type="Gene3D" id="3.10.10.10">
    <property type="entry name" value="HIV Type 1 Reverse Transcriptase, subunit A, domain 1"/>
    <property type="match status" value="1"/>
</dbReference>
<evidence type="ECO:0000256" key="4">
    <source>
        <dbReference type="ARBA" id="ARBA00022722"/>
    </source>
</evidence>
<dbReference type="PANTHER" id="PTHR24559:SF447">
    <property type="entry name" value="RNA-DIRECTED DNA POLYMERASE HOMOLOG"/>
    <property type="match status" value="1"/>
</dbReference>
<feature type="compositionally biased region" description="Basic and acidic residues" evidence="8">
    <location>
        <begin position="55"/>
        <end position="68"/>
    </location>
</feature>
<dbReference type="GO" id="GO:0006508">
    <property type="term" value="P:proteolysis"/>
    <property type="evidence" value="ECO:0007669"/>
    <property type="project" value="UniProtKB-KW"/>
</dbReference>
<dbReference type="InterPro" id="IPR043502">
    <property type="entry name" value="DNA/RNA_pol_sf"/>
</dbReference>
<dbReference type="InterPro" id="IPR000477">
    <property type="entry name" value="RT_dom"/>
</dbReference>
<dbReference type="PANTHER" id="PTHR24559">
    <property type="entry name" value="TRANSPOSON TY3-I GAG-POL POLYPROTEIN"/>
    <property type="match status" value="1"/>
</dbReference>
<dbReference type="FunFam" id="3.30.70.270:FF:000063">
    <property type="entry name" value="Zinc knuckle domaincontaining protein"/>
    <property type="match status" value="1"/>
</dbReference>
<evidence type="ECO:0000256" key="3">
    <source>
        <dbReference type="ARBA" id="ARBA00022695"/>
    </source>
</evidence>
<keyword evidence="4" id="KW-0540">Nuclease</keyword>
<dbReference type="Gene3D" id="3.30.70.270">
    <property type="match status" value="2"/>
</dbReference>
<dbReference type="Pfam" id="PF17917">
    <property type="entry name" value="RT_RNaseH"/>
    <property type="match status" value="1"/>
</dbReference>
<feature type="region of interest" description="Disordered" evidence="8">
    <location>
        <begin position="142"/>
        <end position="166"/>
    </location>
</feature>
<dbReference type="GO" id="GO:0008233">
    <property type="term" value="F:peptidase activity"/>
    <property type="evidence" value="ECO:0007669"/>
    <property type="project" value="UniProtKB-KW"/>
</dbReference>
<dbReference type="SUPFAM" id="SSF56672">
    <property type="entry name" value="DNA/RNA polymerases"/>
    <property type="match status" value="1"/>
</dbReference>
<dbReference type="InterPro" id="IPR041373">
    <property type="entry name" value="RT_RNaseH"/>
</dbReference>
<dbReference type="AlphaFoldDB" id="A0A5B6V0D1"/>
<evidence type="ECO:0000256" key="6">
    <source>
        <dbReference type="ARBA" id="ARBA00022801"/>
    </source>
</evidence>
<gene>
    <name evidence="11" type="ORF">EPI10_029059</name>
</gene>
<keyword evidence="1" id="KW-0645">Protease</keyword>
<feature type="domain" description="Reverse transcriptase" evidence="9">
    <location>
        <begin position="394"/>
        <end position="553"/>
    </location>
</feature>
<keyword evidence="6" id="KW-0378">Hydrolase</keyword>
<evidence type="ECO:0000256" key="5">
    <source>
        <dbReference type="ARBA" id="ARBA00022759"/>
    </source>
</evidence>
<evidence type="ECO:0000256" key="7">
    <source>
        <dbReference type="ARBA" id="ARBA00022918"/>
    </source>
</evidence>
<dbReference type="GO" id="GO:0003964">
    <property type="term" value="F:RNA-directed DNA polymerase activity"/>
    <property type="evidence" value="ECO:0007669"/>
    <property type="project" value="UniProtKB-KW"/>
</dbReference>
<evidence type="ECO:0000256" key="2">
    <source>
        <dbReference type="ARBA" id="ARBA00022679"/>
    </source>
</evidence>
<dbReference type="Pfam" id="PF08284">
    <property type="entry name" value="RVP_2"/>
    <property type="match status" value="1"/>
</dbReference>
<feature type="region of interest" description="Disordered" evidence="8">
    <location>
        <begin position="55"/>
        <end position="81"/>
    </location>
</feature>